<feature type="compositionally biased region" description="Gly residues" evidence="10">
    <location>
        <begin position="23"/>
        <end position="33"/>
    </location>
</feature>
<dbReference type="AlphaFoldDB" id="A0AAV0N468"/>
<evidence type="ECO:0000256" key="7">
    <source>
        <dbReference type="ARBA" id="ARBA00023242"/>
    </source>
</evidence>
<dbReference type="InterPro" id="IPR045279">
    <property type="entry name" value="ARR-like"/>
</dbReference>
<dbReference type="Pfam" id="PF06203">
    <property type="entry name" value="CCT"/>
    <property type="match status" value="1"/>
</dbReference>
<dbReference type="PROSITE" id="PS51017">
    <property type="entry name" value="CCT"/>
    <property type="match status" value="1"/>
</dbReference>
<keyword evidence="14" id="KW-1185">Reference proteome</keyword>
<evidence type="ECO:0000256" key="3">
    <source>
        <dbReference type="ARBA" id="ARBA00023012"/>
    </source>
</evidence>
<sequence>MTKRRSDGGTERTEESVTSASCSGGGGEGGGGEELLKRLRVEEDGEVGSASEGVCGRRSSDSAVGWEKLSPMALRVLLVEADDSTRQIISALLRKCGYRVSAVTNGLKAWEVLKGKPDEIDLILTEVDLPSVSGYALLSLIMDHEICKNIPVIMMSTEDSIRTAYKCMLKGAADYLIKPIRRNELGNLWQHVWRRQKSLGREIGMEDKDAVQDKLEPACENNASSKCSSGDGGFSQRNKECAEMGSDTQSSCMVLDADAVGSENVDKPGKASAACKNVDGMTLDNDEVNVDMDSKASDKNNANSTGEAIDFMSEAPLHIYSSKMKSEFDSYGHLDLSLRSSFRGGFEIEPAEGKNSLRHSSASSFTRYTGKQLYLQHSESAIVSNPKELPADSERNISGVTDTGGPSPGSISPVLNKESETEDASHQLNVLRTQDLVSGMRTDDIRNSGSSSMFTPFQSEQSVDASPPPNPCSPNFLEASIKSSDSTNETPAHQDKRSECSEEDQAHQGHVSTPVGDRSSSSSLCNGGASHNNSVGGYGSNCGSNSDVEQGAMIKVETESNKNEGGGAGSFSNVKSSTRSVQREAALAKFRLKRKERCFDKKVRYENRKMLADKRPRVKGQFVRQVPAAAPRLEVEVEQ</sequence>
<feature type="compositionally biased region" description="Basic and acidic residues" evidence="10">
    <location>
        <begin position="1"/>
        <end position="15"/>
    </location>
</feature>
<gene>
    <name evidence="13" type="ORF">LITE_LOCUS31523</name>
</gene>
<evidence type="ECO:0000259" key="11">
    <source>
        <dbReference type="PROSITE" id="PS50110"/>
    </source>
</evidence>
<dbReference type="GO" id="GO:0009736">
    <property type="term" value="P:cytokinin-activated signaling pathway"/>
    <property type="evidence" value="ECO:0007669"/>
    <property type="project" value="InterPro"/>
</dbReference>
<evidence type="ECO:0000256" key="5">
    <source>
        <dbReference type="ARBA" id="ARBA00023108"/>
    </source>
</evidence>
<dbReference type="Proteomes" id="UP001154282">
    <property type="component" value="Unassembled WGS sequence"/>
</dbReference>
<evidence type="ECO:0000256" key="6">
    <source>
        <dbReference type="ARBA" id="ARBA00023163"/>
    </source>
</evidence>
<dbReference type="PANTHER" id="PTHR43874">
    <property type="entry name" value="TWO-COMPONENT RESPONSE REGULATOR"/>
    <property type="match status" value="1"/>
</dbReference>
<dbReference type="PANTHER" id="PTHR43874:SF95">
    <property type="entry name" value="TWO-COMPONENT RESPONSE REGULATOR-LIKE APRR5"/>
    <property type="match status" value="1"/>
</dbReference>
<comment type="similarity">
    <text evidence="2">Belongs to the ARR-like family.</text>
</comment>
<feature type="compositionally biased region" description="Polar residues" evidence="10">
    <location>
        <begin position="447"/>
        <end position="464"/>
    </location>
</feature>
<feature type="region of interest" description="Disordered" evidence="10">
    <location>
        <begin position="559"/>
        <end position="580"/>
    </location>
</feature>
<comment type="caution">
    <text evidence="13">The sequence shown here is derived from an EMBL/GenBank/DDBJ whole genome shotgun (WGS) entry which is preliminary data.</text>
</comment>
<evidence type="ECO:0000313" key="14">
    <source>
        <dbReference type="Proteomes" id="UP001154282"/>
    </source>
</evidence>
<comment type="caution">
    <text evidence="8">Lacks conserved residue(s) required for the propagation of feature annotation.</text>
</comment>
<dbReference type="SUPFAM" id="SSF52172">
    <property type="entry name" value="CheY-like"/>
    <property type="match status" value="1"/>
</dbReference>
<dbReference type="GO" id="GO:0048511">
    <property type="term" value="P:rhythmic process"/>
    <property type="evidence" value="ECO:0007669"/>
    <property type="project" value="UniProtKB-KW"/>
</dbReference>
<dbReference type="InterPro" id="IPR010402">
    <property type="entry name" value="CCT_domain"/>
</dbReference>
<protein>
    <submittedName>
        <fullName evidence="13">Uncharacterized protein</fullName>
    </submittedName>
</protein>
<organism evidence="13 14">
    <name type="scientific">Linum tenue</name>
    <dbReference type="NCBI Taxonomy" id="586396"/>
    <lineage>
        <taxon>Eukaryota</taxon>
        <taxon>Viridiplantae</taxon>
        <taxon>Streptophyta</taxon>
        <taxon>Embryophyta</taxon>
        <taxon>Tracheophyta</taxon>
        <taxon>Spermatophyta</taxon>
        <taxon>Magnoliopsida</taxon>
        <taxon>eudicotyledons</taxon>
        <taxon>Gunneridae</taxon>
        <taxon>Pentapetalae</taxon>
        <taxon>rosids</taxon>
        <taxon>fabids</taxon>
        <taxon>Malpighiales</taxon>
        <taxon>Linaceae</taxon>
        <taxon>Linum</taxon>
    </lineage>
</organism>
<keyword evidence="3" id="KW-0902">Two-component regulatory system</keyword>
<dbReference type="GO" id="GO:0000160">
    <property type="term" value="P:phosphorelay signal transduction system"/>
    <property type="evidence" value="ECO:0007669"/>
    <property type="project" value="UniProtKB-KW"/>
</dbReference>
<feature type="compositionally biased region" description="Polar residues" evidence="10">
    <location>
        <begin position="481"/>
        <end position="491"/>
    </location>
</feature>
<evidence type="ECO:0000256" key="2">
    <source>
        <dbReference type="ARBA" id="ARBA00010330"/>
    </source>
</evidence>
<feature type="compositionally biased region" description="Polar residues" evidence="10">
    <location>
        <begin position="570"/>
        <end position="580"/>
    </location>
</feature>
<evidence type="ECO:0000259" key="12">
    <source>
        <dbReference type="PROSITE" id="PS51017"/>
    </source>
</evidence>
<evidence type="ECO:0000256" key="9">
    <source>
        <dbReference type="PROSITE-ProRule" id="PRU00357"/>
    </source>
</evidence>
<feature type="region of interest" description="Disordered" evidence="10">
    <location>
        <begin position="1"/>
        <end position="36"/>
    </location>
</feature>
<dbReference type="Pfam" id="PF00072">
    <property type="entry name" value="Response_reg"/>
    <property type="match status" value="1"/>
</dbReference>
<feature type="domain" description="Response regulatory" evidence="11">
    <location>
        <begin position="75"/>
        <end position="193"/>
    </location>
</feature>
<evidence type="ECO:0000256" key="1">
    <source>
        <dbReference type="ARBA" id="ARBA00004123"/>
    </source>
</evidence>
<evidence type="ECO:0000256" key="4">
    <source>
        <dbReference type="ARBA" id="ARBA00023015"/>
    </source>
</evidence>
<name>A0AAV0N468_9ROSI</name>
<feature type="compositionally biased region" description="Basic and acidic residues" evidence="10">
    <location>
        <begin position="492"/>
        <end position="507"/>
    </location>
</feature>
<dbReference type="CDD" id="cd17582">
    <property type="entry name" value="psREC_PRR"/>
    <property type="match status" value="1"/>
</dbReference>
<comment type="subcellular location">
    <subcellularLocation>
        <location evidence="1 9">Nucleus</location>
    </subcellularLocation>
</comment>
<dbReference type="PROSITE" id="PS50110">
    <property type="entry name" value="RESPONSE_REGULATORY"/>
    <property type="match status" value="1"/>
</dbReference>
<proteinExistence type="inferred from homology"/>
<dbReference type="EMBL" id="CAMGYJ010000007">
    <property type="protein sequence ID" value="CAI0453255.1"/>
    <property type="molecule type" value="Genomic_DNA"/>
</dbReference>
<dbReference type="GO" id="GO:0005634">
    <property type="term" value="C:nucleus"/>
    <property type="evidence" value="ECO:0007669"/>
    <property type="project" value="UniProtKB-SubCell"/>
</dbReference>
<dbReference type="Gene3D" id="3.40.50.2300">
    <property type="match status" value="1"/>
</dbReference>
<keyword evidence="7 9" id="KW-0539">Nucleus</keyword>
<feature type="domain" description="CCT" evidence="12">
    <location>
        <begin position="583"/>
        <end position="625"/>
    </location>
</feature>
<keyword evidence="4" id="KW-0805">Transcription regulation</keyword>
<keyword evidence="6" id="KW-0804">Transcription</keyword>
<accession>A0AAV0N468</accession>
<dbReference type="SMART" id="SM00448">
    <property type="entry name" value="REC"/>
    <property type="match status" value="1"/>
</dbReference>
<evidence type="ECO:0000256" key="10">
    <source>
        <dbReference type="SAM" id="MobiDB-lite"/>
    </source>
</evidence>
<dbReference type="InterPro" id="IPR011006">
    <property type="entry name" value="CheY-like_superfamily"/>
</dbReference>
<evidence type="ECO:0000313" key="13">
    <source>
        <dbReference type="EMBL" id="CAI0453255.1"/>
    </source>
</evidence>
<keyword evidence="5" id="KW-0090">Biological rhythms</keyword>
<feature type="region of interest" description="Disordered" evidence="10">
    <location>
        <begin position="384"/>
        <end position="542"/>
    </location>
</feature>
<dbReference type="InterPro" id="IPR001789">
    <property type="entry name" value="Sig_transdc_resp-reg_receiver"/>
</dbReference>
<reference evidence="13" key="1">
    <citation type="submission" date="2022-08" db="EMBL/GenBank/DDBJ databases">
        <authorList>
            <person name="Gutierrez-Valencia J."/>
        </authorList>
    </citation>
    <scope>NUCLEOTIDE SEQUENCE</scope>
</reference>
<evidence type="ECO:0000256" key="8">
    <source>
        <dbReference type="PROSITE-ProRule" id="PRU00169"/>
    </source>
</evidence>
<feature type="compositionally biased region" description="Polar residues" evidence="10">
    <location>
        <begin position="426"/>
        <end position="436"/>
    </location>
</feature>
<feature type="compositionally biased region" description="Polar residues" evidence="10">
    <location>
        <begin position="529"/>
        <end position="542"/>
    </location>
</feature>